<comment type="caution">
    <text evidence="15">The sequence shown here is derived from an EMBL/GenBank/DDBJ whole genome shotgun (WGS) entry which is preliminary data.</text>
</comment>
<feature type="zinc finger region" description="C3H1-type" evidence="11">
    <location>
        <begin position="250"/>
        <end position="273"/>
    </location>
</feature>
<feature type="zinc finger region" description="C3H1-type" evidence="11">
    <location>
        <begin position="191"/>
        <end position="219"/>
    </location>
</feature>
<dbReference type="OrthoDB" id="1914176at2759"/>
<protein>
    <recommendedName>
        <fullName evidence="12">mRNA 3'-end-processing protein</fullName>
    </recommendedName>
</protein>
<evidence type="ECO:0000256" key="10">
    <source>
        <dbReference type="ARBA" id="ARBA00024826"/>
    </source>
</evidence>
<evidence type="ECO:0000256" key="4">
    <source>
        <dbReference type="ARBA" id="ARBA00022723"/>
    </source>
</evidence>
<accession>A0A8H4J1K2</accession>
<feature type="domain" description="C3H1-type" evidence="14">
    <location>
        <begin position="88"/>
        <end position="115"/>
    </location>
</feature>
<dbReference type="InterPro" id="IPR036855">
    <property type="entry name" value="Znf_CCCH_sf"/>
</dbReference>
<feature type="domain" description="C3H1-type" evidence="14">
    <location>
        <begin position="250"/>
        <end position="273"/>
    </location>
</feature>
<keyword evidence="8 12" id="KW-0694">RNA-binding</keyword>
<dbReference type="PANTHER" id="PTHR23102">
    <property type="entry name" value="CLEAVAGE AND POLYADENYLATION SPECIFICITY FACTOR SUBUNIT 4-RELATED"/>
    <property type="match status" value="1"/>
</dbReference>
<dbReference type="SUPFAM" id="SSF90229">
    <property type="entry name" value="CCCH zinc finger"/>
    <property type="match status" value="1"/>
</dbReference>
<feature type="compositionally biased region" description="Gly residues" evidence="13">
    <location>
        <begin position="319"/>
        <end position="333"/>
    </location>
</feature>
<dbReference type="Gene3D" id="3.30.1370.210">
    <property type="match status" value="1"/>
</dbReference>
<dbReference type="InterPro" id="IPR045348">
    <property type="entry name" value="CPSF4/Yth1"/>
</dbReference>
<evidence type="ECO:0000256" key="13">
    <source>
        <dbReference type="SAM" id="MobiDB-lite"/>
    </source>
</evidence>
<evidence type="ECO:0000256" key="8">
    <source>
        <dbReference type="ARBA" id="ARBA00022884"/>
    </source>
</evidence>
<dbReference type="InterPro" id="IPR000571">
    <property type="entry name" value="Znf_CCCH"/>
</dbReference>
<evidence type="ECO:0000313" key="15">
    <source>
        <dbReference type="EMBL" id="KAF4311282.1"/>
    </source>
</evidence>
<evidence type="ECO:0000256" key="2">
    <source>
        <dbReference type="ARBA" id="ARBA00008907"/>
    </source>
</evidence>
<sequence length="345" mass="39052">MQITVQLAAVLRSTTLHTLRTDDKAVSSLPRRVAPMAVELQQPFGGNSSAATAPAAPLAQRILQPDKQPHFSFSFNDFLKREYRFGLDPSRPICNAFKQGHCPLGNACPDKHPTSSAFNKYVVSPVTLANQAEISPQPQSMAVNAPWSTTSLTPALPPHHSSFHGSLVCKHWLRGLCKKGEACEFLHEYNLRRMPECNHYSRHLTCSNGDDCLYLHIDPESKRPPCPHYDRGFCPLGPRCAKKHVRKDRICRFYLAGFCPNGKACTEGAHPRWQDDLKKPEVRTEKTAEELERERAQREEEARREEERERERFEERNPGMGGPGKFGGRGGWQGRKKRSGRRGRY</sequence>
<evidence type="ECO:0000256" key="7">
    <source>
        <dbReference type="ARBA" id="ARBA00022833"/>
    </source>
</evidence>
<dbReference type="PANTHER" id="PTHR23102:SF24">
    <property type="entry name" value="CLEAVAGE AND POLYADENYLATION SPECIFICITY FACTOR SUBUNIT 4"/>
    <property type="match status" value="1"/>
</dbReference>
<feature type="compositionally biased region" description="Basic residues" evidence="13">
    <location>
        <begin position="334"/>
        <end position="345"/>
    </location>
</feature>
<dbReference type="Proteomes" id="UP000572817">
    <property type="component" value="Unassembled WGS sequence"/>
</dbReference>
<feature type="domain" description="C3H1-type" evidence="14">
    <location>
        <begin position="168"/>
        <end position="190"/>
    </location>
</feature>
<keyword evidence="16" id="KW-1185">Reference proteome</keyword>
<keyword evidence="6 11" id="KW-0863">Zinc-finger</keyword>
<dbReference type="FunFam" id="4.10.1000.10:FF:000012">
    <property type="entry name" value="cleavage and polyadenylation specificity factor subunit 4"/>
    <property type="match status" value="1"/>
</dbReference>
<dbReference type="PROSITE" id="PS50103">
    <property type="entry name" value="ZF_C3H1"/>
    <property type="match status" value="5"/>
</dbReference>
<keyword evidence="9 12" id="KW-0539">Nucleus</keyword>
<evidence type="ECO:0000256" key="11">
    <source>
        <dbReference type="PROSITE-ProRule" id="PRU00723"/>
    </source>
</evidence>
<dbReference type="Gene3D" id="4.10.1000.10">
    <property type="entry name" value="Zinc finger, CCCH-type"/>
    <property type="match status" value="1"/>
</dbReference>
<dbReference type="SMART" id="SM00356">
    <property type="entry name" value="ZnF_C3H1"/>
    <property type="match status" value="5"/>
</dbReference>
<comment type="similarity">
    <text evidence="2 12">Belongs to the CPSF4/YTH1 family.</text>
</comment>
<evidence type="ECO:0000256" key="1">
    <source>
        <dbReference type="ARBA" id="ARBA00004123"/>
    </source>
</evidence>
<dbReference type="Pfam" id="PF00642">
    <property type="entry name" value="zf-CCCH"/>
    <property type="match status" value="1"/>
</dbReference>
<keyword evidence="5 12" id="KW-0677">Repeat</keyword>
<evidence type="ECO:0000256" key="9">
    <source>
        <dbReference type="ARBA" id="ARBA00023242"/>
    </source>
</evidence>
<comment type="subcellular location">
    <subcellularLocation>
        <location evidence="1 12">Nucleus</location>
    </subcellularLocation>
</comment>
<dbReference type="EMBL" id="WWBZ02000011">
    <property type="protein sequence ID" value="KAF4311282.1"/>
    <property type="molecule type" value="Genomic_DNA"/>
</dbReference>
<proteinExistence type="inferred from homology"/>
<evidence type="ECO:0000313" key="16">
    <source>
        <dbReference type="Proteomes" id="UP000572817"/>
    </source>
</evidence>
<feature type="zinc finger region" description="C3H1-type" evidence="11">
    <location>
        <begin position="168"/>
        <end position="190"/>
    </location>
</feature>
<evidence type="ECO:0000256" key="12">
    <source>
        <dbReference type="RuleBase" id="RU369008"/>
    </source>
</evidence>
<feature type="compositionally biased region" description="Basic and acidic residues" evidence="13">
    <location>
        <begin position="276"/>
        <end position="317"/>
    </location>
</feature>
<keyword evidence="7 11" id="KW-0862">Zinc</keyword>
<feature type="zinc finger region" description="C3H1-type" evidence="11">
    <location>
        <begin position="88"/>
        <end position="115"/>
    </location>
</feature>
<feature type="region of interest" description="Disordered" evidence="13">
    <location>
        <begin position="276"/>
        <end position="345"/>
    </location>
</feature>
<dbReference type="GO" id="GO:0031124">
    <property type="term" value="P:mRNA 3'-end processing"/>
    <property type="evidence" value="ECO:0007669"/>
    <property type="project" value="UniProtKB-UniRule"/>
</dbReference>
<feature type="domain" description="C3H1-type" evidence="14">
    <location>
        <begin position="220"/>
        <end position="247"/>
    </location>
</feature>
<dbReference type="AlphaFoldDB" id="A0A8H4J1K2"/>
<dbReference type="GO" id="GO:0003723">
    <property type="term" value="F:RNA binding"/>
    <property type="evidence" value="ECO:0007669"/>
    <property type="project" value="UniProtKB-UniRule"/>
</dbReference>
<keyword evidence="3 12" id="KW-0507">mRNA processing</keyword>
<organism evidence="15 16">
    <name type="scientific">Botryosphaeria dothidea</name>
    <dbReference type="NCBI Taxonomy" id="55169"/>
    <lineage>
        <taxon>Eukaryota</taxon>
        <taxon>Fungi</taxon>
        <taxon>Dikarya</taxon>
        <taxon>Ascomycota</taxon>
        <taxon>Pezizomycotina</taxon>
        <taxon>Dothideomycetes</taxon>
        <taxon>Dothideomycetes incertae sedis</taxon>
        <taxon>Botryosphaeriales</taxon>
        <taxon>Botryosphaeriaceae</taxon>
        <taxon>Botryosphaeria</taxon>
    </lineage>
</organism>
<feature type="zinc finger region" description="C3H1-type" evidence="11">
    <location>
        <begin position="220"/>
        <end position="247"/>
    </location>
</feature>
<evidence type="ECO:0000259" key="14">
    <source>
        <dbReference type="PROSITE" id="PS50103"/>
    </source>
</evidence>
<evidence type="ECO:0000256" key="6">
    <source>
        <dbReference type="ARBA" id="ARBA00022771"/>
    </source>
</evidence>
<feature type="domain" description="C3H1-type" evidence="14">
    <location>
        <begin position="191"/>
        <end position="219"/>
    </location>
</feature>
<name>A0A8H4J1K2_9PEZI</name>
<dbReference type="GO" id="GO:0005634">
    <property type="term" value="C:nucleus"/>
    <property type="evidence" value="ECO:0007669"/>
    <property type="project" value="UniProtKB-SubCell"/>
</dbReference>
<reference evidence="15" key="1">
    <citation type="submission" date="2020-04" db="EMBL/GenBank/DDBJ databases">
        <title>Genome Assembly and Annotation of Botryosphaeria dothidea sdau 11-99, a Latent Pathogen of Apple Fruit Ring Rot in China.</title>
        <authorList>
            <person name="Yu C."/>
            <person name="Diao Y."/>
            <person name="Lu Q."/>
            <person name="Zhao J."/>
            <person name="Cui S."/>
            <person name="Peng C."/>
            <person name="He B."/>
            <person name="Liu H."/>
        </authorList>
    </citation>
    <scope>NUCLEOTIDE SEQUENCE [LARGE SCALE GENOMIC DNA]</scope>
    <source>
        <strain evidence="15">Sdau11-99</strain>
    </source>
</reference>
<evidence type="ECO:0000256" key="3">
    <source>
        <dbReference type="ARBA" id="ARBA00022664"/>
    </source>
</evidence>
<comment type="function">
    <text evidence="10 12">Component of the cleavage factor I (CF I) involved in pre-mRNA 3'-end processing.</text>
</comment>
<keyword evidence="4 11" id="KW-0479">Metal-binding</keyword>
<dbReference type="GO" id="GO:0008270">
    <property type="term" value="F:zinc ion binding"/>
    <property type="evidence" value="ECO:0007669"/>
    <property type="project" value="UniProtKB-KW"/>
</dbReference>
<gene>
    <name evidence="15" type="ORF">GTA08_BOTSDO13378</name>
</gene>
<evidence type="ECO:0000256" key="5">
    <source>
        <dbReference type="ARBA" id="ARBA00022737"/>
    </source>
</evidence>